<evidence type="ECO:0000259" key="1">
    <source>
        <dbReference type="Pfam" id="PF13672"/>
    </source>
</evidence>
<protein>
    <submittedName>
        <fullName evidence="2">Protein phosphatase 2C domain-containing protein</fullName>
    </submittedName>
</protein>
<sequence length="253" mass="26749">MMSWECASAAAIGTAHVERDGVCQDRCSSRVFDQSGTKWVAVFVADGAGSAQHSELGAELAINTANESIAQLMHLAEFSLDESLAVQIISDIRQAIAFAAEGSGLPTRSFACTFLGAICSAAGTIVFQIGDGGIVLDAGHGLELALEPKNGEYANMTHFCTDADALKNLQCRIYPAGVKAVAAFSDGLQRLALDMARGEPHVPFFEPIFRKVAGLNEVTRPQISGALESFLGSTRVNERTDDDKSLAIAVLRA</sequence>
<dbReference type="SUPFAM" id="SSF81606">
    <property type="entry name" value="PP2C-like"/>
    <property type="match status" value="1"/>
</dbReference>
<evidence type="ECO:0000313" key="2">
    <source>
        <dbReference type="EMBL" id="MBM5458810.1"/>
    </source>
</evidence>
<organism evidence="2 3">
    <name type="scientific">Pseudomonas arcuscaelestis</name>
    <dbReference type="NCBI Taxonomy" id="2710591"/>
    <lineage>
        <taxon>Bacteria</taxon>
        <taxon>Pseudomonadati</taxon>
        <taxon>Pseudomonadota</taxon>
        <taxon>Gammaproteobacteria</taxon>
        <taxon>Pseudomonadales</taxon>
        <taxon>Pseudomonadaceae</taxon>
        <taxon>Pseudomonas</taxon>
    </lineage>
</organism>
<dbReference type="Pfam" id="PF13672">
    <property type="entry name" value="PP2C_2"/>
    <property type="match status" value="1"/>
</dbReference>
<dbReference type="InterPro" id="IPR036457">
    <property type="entry name" value="PPM-type-like_dom_sf"/>
</dbReference>
<keyword evidence="3" id="KW-1185">Reference proteome</keyword>
<accession>A0ABS2BZD7</accession>
<dbReference type="EMBL" id="JACOPV010000008">
    <property type="protein sequence ID" value="MBM5458810.1"/>
    <property type="molecule type" value="Genomic_DNA"/>
</dbReference>
<gene>
    <name evidence="2" type="ORF">H8F21_14675</name>
</gene>
<name>A0ABS2BZD7_9PSED</name>
<evidence type="ECO:0000313" key="3">
    <source>
        <dbReference type="Proteomes" id="UP000745663"/>
    </source>
</evidence>
<feature type="domain" description="PPM-type phosphatase" evidence="1">
    <location>
        <begin position="12"/>
        <end position="213"/>
    </location>
</feature>
<reference evidence="2 3" key="1">
    <citation type="submission" date="2020-08" db="EMBL/GenBank/DDBJ databases">
        <title>Description of novel Pseudomonas species.</title>
        <authorList>
            <person name="Duman M."/>
            <person name="Mulet M."/>
            <person name="Altun S."/>
            <person name="Saticioglu I.B."/>
            <person name="Lalucat J."/>
            <person name="Garcia-Valdes E."/>
        </authorList>
    </citation>
    <scope>NUCLEOTIDE SEQUENCE [LARGE SCALE GENOMIC DNA]</scope>
    <source>
        <strain evidence="2 3">P66</strain>
    </source>
</reference>
<proteinExistence type="predicted"/>
<dbReference type="Proteomes" id="UP000745663">
    <property type="component" value="Unassembled WGS sequence"/>
</dbReference>
<dbReference type="Gene3D" id="3.60.40.10">
    <property type="entry name" value="PPM-type phosphatase domain"/>
    <property type="match status" value="1"/>
</dbReference>
<dbReference type="InterPro" id="IPR001932">
    <property type="entry name" value="PPM-type_phosphatase-like_dom"/>
</dbReference>
<comment type="caution">
    <text evidence="2">The sequence shown here is derived from an EMBL/GenBank/DDBJ whole genome shotgun (WGS) entry which is preliminary data.</text>
</comment>